<dbReference type="PANTHER" id="PTHR30250:SF27">
    <property type="entry name" value="POLYSACCHARIDE BIOSYNTHESIS PROTEIN"/>
    <property type="match status" value="1"/>
</dbReference>
<accession>A0A7G2D4H8</accession>
<feature type="transmembrane region" description="Helical" evidence="6">
    <location>
        <begin position="7"/>
        <end position="26"/>
    </location>
</feature>
<keyword evidence="4 6" id="KW-1133">Transmembrane helix</keyword>
<reference evidence="7 8" key="1">
    <citation type="submission" date="2020-09" db="EMBL/GenBank/DDBJ databases">
        <authorList>
            <person name="Courtine D."/>
        </authorList>
    </citation>
    <scope>NUCLEOTIDE SEQUENCE [LARGE SCALE GENOMIC DNA]</scope>
    <source>
        <strain evidence="7 8">IRI35c</strain>
    </source>
</reference>
<feature type="transmembrane region" description="Helical" evidence="6">
    <location>
        <begin position="158"/>
        <end position="178"/>
    </location>
</feature>
<dbReference type="PANTHER" id="PTHR30250">
    <property type="entry name" value="PST FAMILY PREDICTED COLANIC ACID TRANSPORTER"/>
    <property type="match status" value="1"/>
</dbReference>
<evidence type="ECO:0000256" key="2">
    <source>
        <dbReference type="ARBA" id="ARBA00022475"/>
    </source>
</evidence>
<evidence type="ECO:0000256" key="6">
    <source>
        <dbReference type="SAM" id="Phobius"/>
    </source>
</evidence>
<feature type="transmembrane region" description="Helical" evidence="6">
    <location>
        <begin position="46"/>
        <end position="69"/>
    </location>
</feature>
<protein>
    <submittedName>
        <fullName evidence="7">Polysaccharide biosynthesis protein</fullName>
    </submittedName>
</protein>
<dbReference type="Proteomes" id="UP000516304">
    <property type="component" value="Chromosome TIRI35C"/>
</dbReference>
<feature type="transmembrane region" description="Helical" evidence="6">
    <location>
        <begin position="134"/>
        <end position="152"/>
    </location>
</feature>
<organism evidence="7 8">
    <name type="scientific">Thermococcus camini</name>
    <dbReference type="NCBI Taxonomy" id="2016373"/>
    <lineage>
        <taxon>Archaea</taxon>
        <taxon>Methanobacteriati</taxon>
        <taxon>Methanobacteriota</taxon>
        <taxon>Thermococci</taxon>
        <taxon>Thermococcales</taxon>
        <taxon>Thermococcaceae</taxon>
        <taxon>Thermococcus</taxon>
    </lineage>
</organism>
<evidence type="ECO:0000313" key="8">
    <source>
        <dbReference type="Proteomes" id="UP000516304"/>
    </source>
</evidence>
<dbReference type="InterPro" id="IPR050833">
    <property type="entry name" value="Poly_Biosynth_Transport"/>
</dbReference>
<name>A0A7G2D4H8_9EURY</name>
<dbReference type="GO" id="GO:0005886">
    <property type="term" value="C:plasma membrane"/>
    <property type="evidence" value="ECO:0007669"/>
    <property type="project" value="UniProtKB-SubCell"/>
</dbReference>
<keyword evidence="2" id="KW-1003">Cell membrane</keyword>
<keyword evidence="3 6" id="KW-0812">Transmembrane</keyword>
<evidence type="ECO:0000256" key="4">
    <source>
        <dbReference type="ARBA" id="ARBA00022989"/>
    </source>
</evidence>
<keyword evidence="5 6" id="KW-0472">Membrane</keyword>
<dbReference type="EMBL" id="LR881183">
    <property type="protein sequence ID" value="CAD5243334.1"/>
    <property type="molecule type" value="Genomic_DNA"/>
</dbReference>
<proteinExistence type="predicted"/>
<sequence length="212" mass="23856">MGRVYQILTKWIFMLTLPLFSLMFLFPDATIRFFFGAKYVSAAPALQILALGFMFHTFLGLNGLSLLVIGKPKLNMIGDTFAVISNVLLNFLLIPPYGIVGAAVATAVSYFVANVFRSFWLYNETRIHPFSWNYVKPLAISFVLVGVIKGLNLRVASIWYAVPILVVFLGVYALLVLLSRSIDKEDVELLLAVEKRMGVDLEIIKRVLRKFV</sequence>
<comment type="subcellular location">
    <subcellularLocation>
        <location evidence="1">Cell membrane</location>
        <topology evidence="1">Multi-pass membrane protein</topology>
    </subcellularLocation>
</comment>
<feature type="transmembrane region" description="Helical" evidence="6">
    <location>
        <begin position="100"/>
        <end position="122"/>
    </location>
</feature>
<dbReference type="AlphaFoldDB" id="A0A7G2D4H8"/>
<keyword evidence="8" id="KW-1185">Reference proteome</keyword>
<gene>
    <name evidence="7" type="ORF">TIRI35C_0180</name>
</gene>
<dbReference type="KEGG" id="tcq:TIRI35C_0180"/>
<evidence type="ECO:0000256" key="3">
    <source>
        <dbReference type="ARBA" id="ARBA00022692"/>
    </source>
</evidence>
<evidence type="ECO:0000256" key="1">
    <source>
        <dbReference type="ARBA" id="ARBA00004651"/>
    </source>
</evidence>
<evidence type="ECO:0000256" key="5">
    <source>
        <dbReference type="ARBA" id="ARBA00023136"/>
    </source>
</evidence>
<evidence type="ECO:0000313" key="7">
    <source>
        <dbReference type="EMBL" id="CAD5243334.1"/>
    </source>
</evidence>